<dbReference type="SUPFAM" id="SSF117856">
    <property type="entry name" value="AF0104/ALDC/Ptd012-like"/>
    <property type="match status" value="1"/>
</dbReference>
<proteinExistence type="predicted"/>
<dbReference type="Pfam" id="PF03306">
    <property type="entry name" value="AAL_decarboxy"/>
    <property type="match status" value="1"/>
</dbReference>
<dbReference type="GO" id="GO:0047605">
    <property type="term" value="F:acetolactate decarboxylase activity"/>
    <property type="evidence" value="ECO:0007669"/>
    <property type="project" value="UniProtKB-EC"/>
</dbReference>
<dbReference type="Proteomes" id="UP001431963">
    <property type="component" value="Unassembled WGS sequence"/>
</dbReference>
<evidence type="ECO:0000313" key="3">
    <source>
        <dbReference type="Proteomes" id="UP001431963"/>
    </source>
</evidence>
<name>A0ABU8BXQ2_9RHOB</name>
<reference evidence="2" key="1">
    <citation type="submission" date="2024-02" db="EMBL/GenBank/DDBJ databases">
        <title>Genome sequences of strain Gemmobacter sp. JM10B15.</title>
        <authorList>
            <person name="Zhang M."/>
        </authorList>
    </citation>
    <scope>NUCLEOTIDE SEQUENCE</scope>
    <source>
        <strain evidence="2">JM10B15</strain>
    </source>
</reference>
<dbReference type="EC" id="4.1.1.5" evidence="2"/>
<dbReference type="InterPro" id="IPR005128">
    <property type="entry name" value="Acetolactate_a_deCO2ase"/>
</dbReference>
<keyword evidence="1" id="KW-0732">Signal</keyword>
<evidence type="ECO:0000313" key="2">
    <source>
        <dbReference type="EMBL" id="MEH7828849.1"/>
    </source>
</evidence>
<comment type="caution">
    <text evidence="2">The sequence shown here is derived from an EMBL/GenBank/DDBJ whole genome shotgun (WGS) entry which is preliminary data.</text>
</comment>
<dbReference type="EMBL" id="JBALHR010000006">
    <property type="protein sequence ID" value="MEH7828849.1"/>
    <property type="molecule type" value="Genomic_DNA"/>
</dbReference>
<accession>A0ABU8BXQ2</accession>
<organism evidence="2 3">
    <name type="scientific">Gemmobacter denitrificans</name>
    <dbReference type="NCBI Taxonomy" id="3123040"/>
    <lineage>
        <taxon>Bacteria</taxon>
        <taxon>Pseudomonadati</taxon>
        <taxon>Pseudomonadota</taxon>
        <taxon>Alphaproteobacteria</taxon>
        <taxon>Rhodobacterales</taxon>
        <taxon>Paracoccaceae</taxon>
        <taxon>Gemmobacter</taxon>
    </lineage>
</organism>
<keyword evidence="2" id="KW-0456">Lyase</keyword>
<feature type="signal peptide" evidence="1">
    <location>
        <begin position="1"/>
        <end position="19"/>
    </location>
</feature>
<evidence type="ECO:0000256" key="1">
    <source>
        <dbReference type="SAM" id="SignalP"/>
    </source>
</evidence>
<sequence length="402" mass="42043">MPRFSVLALALAFPNALFAQDLTVHGNFRHMMHTGETAGTVALDTLTVPSAWGVGATAGLRGEVVIRDGAVLVSRGDDPDARLTPPEAGEQAVILAFGTVEDWQSVAIPHDMAPDRLTHFIEMQAQSLGLDPQGGFPIRIEGSFPQLVWHVVTGDAPALGGHGTGHGGGHANSQSGMNLYDEAGATGEIIGVYTGAALEGIASHPGERLHLHFVSGDGTRSGHIDEITISAGALLMLPAAEQTEAPDHAMPDTGPTLREGGQSAFAAIQEITAALMADPATDWTKVDIEALRQHLIDMDNVTLRADVASEEIDGGARFTVTSADPLVQASIRAMVMAHAATMNGVEGWDMRAEEVDGGAVMTVTGPDTARIRGLGFIGLMTVGMHHQAHHLALASGQNPHDH</sequence>
<feature type="chain" id="PRO_5047024343" evidence="1">
    <location>
        <begin position="20"/>
        <end position="402"/>
    </location>
</feature>
<gene>
    <name evidence="2" type="ORF">V6590_11865</name>
</gene>
<dbReference type="Gene3D" id="3.30.1330.80">
    <property type="entry name" value="Hypothetical protein, similar to alpha- acetolactate decarboxylase, domain 2"/>
    <property type="match status" value="1"/>
</dbReference>
<protein>
    <submittedName>
        <fullName evidence="2">Acetolactate decarboxylase</fullName>
        <ecNumber evidence="2">4.1.1.5</ecNumber>
    </submittedName>
</protein>
<keyword evidence="3" id="KW-1185">Reference proteome</keyword>
<dbReference type="RefSeq" id="WP_335423283.1">
    <property type="nucleotide sequence ID" value="NZ_JBALHR010000006.1"/>
</dbReference>